<dbReference type="OrthoDB" id="5293449at2"/>
<feature type="region of interest" description="Domain III" evidence="6">
    <location>
        <begin position="147"/>
        <end position="207"/>
    </location>
</feature>
<dbReference type="GO" id="GO:0009379">
    <property type="term" value="C:Holliday junction helicase complex"/>
    <property type="evidence" value="ECO:0007669"/>
    <property type="project" value="InterPro"/>
</dbReference>
<dbReference type="GO" id="GO:0006310">
    <property type="term" value="P:DNA recombination"/>
    <property type="evidence" value="ECO:0007669"/>
    <property type="project" value="UniProtKB-UniRule"/>
</dbReference>
<accession>A0A1U9QZN4</accession>
<dbReference type="InterPro" id="IPR000085">
    <property type="entry name" value="RuvA"/>
</dbReference>
<dbReference type="GO" id="GO:0009378">
    <property type="term" value="F:four-way junction helicase activity"/>
    <property type="evidence" value="ECO:0007669"/>
    <property type="project" value="InterPro"/>
</dbReference>
<dbReference type="CDD" id="cd14332">
    <property type="entry name" value="UBA_RuvA_C"/>
    <property type="match status" value="1"/>
</dbReference>
<proteinExistence type="inferred from homology"/>
<name>A0A1U9QZN4_STRNV</name>
<dbReference type="InterPro" id="IPR036267">
    <property type="entry name" value="RuvA_C_sf"/>
</dbReference>
<dbReference type="HAMAP" id="MF_00031">
    <property type="entry name" value="DNA_HJ_migration_RuvA"/>
    <property type="match status" value="1"/>
</dbReference>
<reference evidence="8 9" key="1">
    <citation type="submission" date="2016-11" db="EMBL/GenBank/DDBJ databases">
        <title>Complete genome sequence of Streptomyces niveus SCSIO 3406.</title>
        <authorList>
            <person name="Zhu Q."/>
            <person name="Cheng W."/>
            <person name="Song Y."/>
            <person name="Li Q."/>
            <person name="Ju J."/>
        </authorList>
    </citation>
    <scope>NUCLEOTIDE SEQUENCE [LARGE SCALE GENOMIC DNA]</scope>
    <source>
        <strain evidence="8 9">SCSIO 3406</strain>
    </source>
</reference>
<dbReference type="InterPro" id="IPR012340">
    <property type="entry name" value="NA-bd_OB-fold"/>
</dbReference>
<comment type="domain">
    <text evidence="6">Has three domains with a flexible linker between the domains II and III and assumes an 'L' shape. Domain III is highly mobile and contacts RuvB.</text>
</comment>
<comment type="subunit">
    <text evidence="6">Homotetramer. Forms an RuvA(8)-RuvB(12)-Holliday junction (HJ) complex. HJ DNA is sandwiched between 2 RuvA tetramers; dsDNA enters through RuvA and exits via RuvB. An RuvB hexamer assembles on each DNA strand where it exits the tetramer. Each RuvB hexamer is contacted by two RuvA subunits (via domain III) on 2 adjacent RuvB subunits; this complex drives branch migration. In the full resolvosome a probable DNA-RuvA(4)-RuvB(12)-RuvC(2) complex forms which resolves the HJ.</text>
</comment>
<dbReference type="Proteomes" id="UP000189677">
    <property type="component" value="Chromosome"/>
</dbReference>
<evidence type="ECO:0000256" key="6">
    <source>
        <dbReference type="HAMAP-Rule" id="MF_00031"/>
    </source>
</evidence>
<dbReference type="Pfam" id="PF01330">
    <property type="entry name" value="RuvA_N"/>
    <property type="match status" value="1"/>
</dbReference>
<dbReference type="Gene3D" id="2.40.50.140">
    <property type="entry name" value="Nucleic acid-binding proteins"/>
    <property type="match status" value="1"/>
</dbReference>
<keyword evidence="3 6" id="KW-0238">DNA-binding</keyword>
<dbReference type="EMBL" id="CP018047">
    <property type="protein sequence ID" value="AQU69650.1"/>
    <property type="molecule type" value="Genomic_DNA"/>
</dbReference>
<dbReference type="GO" id="GO:0000400">
    <property type="term" value="F:four-way junction DNA binding"/>
    <property type="evidence" value="ECO:0007669"/>
    <property type="project" value="UniProtKB-UniRule"/>
</dbReference>
<evidence type="ECO:0000256" key="2">
    <source>
        <dbReference type="ARBA" id="ARBA00022763"/>
    </source>
</evidence>
<gene>
    <name evidence="6" type="primary">ruvA</name>
    <name evidence="8" type="ORF">BBN63_29145</name>
</gene>
<keyword evidence="1 6" id="KW-0963">Cytoplasm</keyword>
<keyword evidence="8" id="KW-0347">Helicase</keyword>
<dbReference type="Gene3D" id="1.10.8.10">
    <property type="entry name" value="DNA helicase RuvA subunit, C-terminal domain"/>
    <property type="match status" value="1"/>
</dbReference>
<feature type="domain" description="Helix-hairpin-helix DNA-binding motif class 1" evidence="7">
    <location>
        <begin position="107"/>
        <end position="126"/>
    </location>
</feature>
<evidence type="ECO:0000256" key="4">
    <source>
        <dbReference type="ARBA" id="ARBA00023172"/>
    </source>
</evidence>
<dbReference type="AlphaFoldDB" id="A0A1U9QZN4"/>
<comment type="subcellular location">
    <subcellularLocation>
        <location evidence="6">Cytoplasm</location>
    </subcellularLocation>
</comment>
<keyword evidence="8" id="KW-0378">Hydrolase</keyword>
<dbReference type="InterPro" id="IPR011114">
    <property type="entry name" value="RuvA_C"/>
</dbReference>
<evidence type="ECO:0000256" key="1">
    <source>
        <dbReference type="ARBA" id="ARBA00022490"/>
    </source>
</evidence>
<keyword evidence="8" id="KW-0067">ATP-binding</keyword>
<dbReference type="Pfam" id="PF07499">
    <property type="entry name" value="RuvA_C"/>
    <property type="match status" value="1"/>
</dbReference>
<sequence>MIAFVSGPVAALAPTTAVIEVGGVGMLVQCTPATLAGLRIGEEARIATSLVVREDSLTLYGFADDDERQTFELLQTASGVGPRLAQAMLAVHAPDTLRVAVATGDEKTLTAVPGIGKKGAQKLLLELKDRLGEPLGTHIGRQGVAAAPASWSDQLHSALIGLGYATREADEAVALVAPQAEAAIAAGEAPAVPRLLRAALQSLNRTR</sequence>
<keyword evidence="5 6" id="KW-0234">DNA repair</keyword>
<evidence type="ECO:0000256" key="5">
    <source>
        <dbReference type="ARBA" id="ARBA00023204"/>
    </source>
</evidence>
<dbReference type="RefSeq" id="WP_078078303.1">
    <property type="nucleotide sequence ID" value="NZ_CP018047.1"/>
</dbReference>
<dbReference type="InterPro" id="IPR013849">
    <property type="entry name" value="DNA_helicase_Holl-junc_RuvA_I"/>
</dbReference>
<dbReference type="SUPFAM" id="SSF50249">
    <property type="entry name" value="Nucleic acid-binding proteins"/>
    <property type="match status" value="1"/>
</dbReference>
<feature type="domain" description="Helix-hairpin-helix DNA-binding motif class 1" evidence="7">
    <location>
        <begin position="72"/>
        <end position="91"/>
    </location>
</feature>
<keyword evidence="9" id="KW-1185">Reference proteome</keyword>
<evidence type="ECO:0000313" key="8">
    <source>
        <dbReference type="EMBL" id="AQU69650.1"/>
    </source>
</evidence>
<evidence type="ECO:0000313" key="9">
    <source>
        <dbReference type="Proteomes" id="UP000189677"/>
    </source>
</evidence>
<dbReference type="SUPFAM" id="SSF47781">
    <property type="entry name" value="RuvA domain 2-like"/>
    <property type="match status" value="1"/>
</dbReference>
<keyword evidence="4 6" id="KW-0233">DNA recombination</keyword>
<protein>
    <recommendedName>
        <fullName evidence="6">Holliday junction branch migration complex subunit RuvA</fullName>
    </recommendedName>
</protein>
<dbReference type="InterPro" id="IPR010994">
    <property type="entry name" value="RuvA_2-like"/>
</dbReference>
<organism evidence="8 9">
    <name type="scientific">Streptomyces niveus</name>
    <name type="common">Streptomyces spheroides</name>
    <dbReference type="NCBI Taxonomy" id="193462"/>
    <lineage>
        <taxon>Bacteria</taxon>
        <taxon>Bacillati</taxon>
        <taxon>Actinomycetota</taxon>
        <taxon>Actinomycetes</taxon>
        <taxon>Kitasatosporales</taxon>
        <taxon>Streptomycetaceae</taxon>
        <taxon>Streptomyces</taxon>
    </lineage>
</organism>
<dbReference type="GO" id="GO:0005524">
    <property type="term" value="F:ATP binding"/>
    <property type="evidence" value="ECO:0007669"/>
    <property type="project" value="InterPro"/>
</dbReference>
<dbReference type="InterPro" id="IPR003583">
    <property type="entry name" value="Hlx-hairpin-Hlx_DNA-bd_motif"/>
</dbReference>
<dbReference type="Gene3D" id="1.10.150.20">
    <property type="entry name" value="5' to 3' exonuclease, C-terminal subdomain"/>
    <property type="match status" value="1"/>
</dbReference>
<comment type="similarity">
    <text evidence="6">Belongs to the RuvA family.</text>
</comment>
<dbReference type="Pfam" id="PF14520">
    <property type="entry name" value="HHH_5"/>
    <property type="match status" value="1"/>
</dbReference>
<comment type="function">
    <text evidence="6">The RuvA-RuvB-RuvC complex processes Holliday junction (HJ) DNA during genetic recombination and DNA repair, while the RuvA-RuvB complex plays an important role in the rescue of blocked DNA replication forks via replication fork reversal (RFR). RuvA specifically binds to HJ cruciform DNA, conferring on it an open structure. The RuvB hexamer acts as an ATP-dependent pump, pulling dsDNA into and through the RuvAB complex. HJ branch migration allows RuvC to scan DNA until it finds its consensus sequence, where it cleaves and resolves the cruciform DNA.</text>
</comment>
<dbReference type="GO" id="GO:0006281">
    <property type="term" value="P:DNA repair"/>
    <property type="evidence" value="ECO:0007669"/>
    <property type="project" value="UniProtKB-UniRule"/>
</dbReference>
<comment type="caution">
    <text evidence="6">Lacks conserved residue(s) required for the propagation of feature annotation.</text>
</comment>
<keyword evidence="8" id="KW-0547">Nucleotide-binding</keyword>
<dbReference type="GO" id="GO:0048476">
    <property type="term" value="C:Holliday junction resolvase complex"/>
    <property type="evidence" value="ECO:0007669"/>
    <property type="project" value="UniProtKB-UniRule"/>
</dbReference>
<evidence type="ECO:0000256" key="3">
    <source>
        <dbReference type="ARBA" id="ARBA00023125"/>
    </source>
</evidence>
<keyword evidence="2 6" id="KW-0227">DNA damage</keyword>
<dbReference type="NCBIfam" id="TIGR00084">
    <property type="entry name" value="ruvA"/>
    <property type="match status" value="1"/>
</dbReference>
<dbReference type="SMART" id="SM00278">
    <property type="entry name" value="HhH1"/>
    <property type="match status" value="2"/>
</dbReference>
<evidence type="ECO:0000259" key="7">
    <source>
        <dbReference type="SMART" id="SM00278"/>
    </source>
</evidence>
<dbReference type="SUPFAM" id="SSF46929">
    <property type="entry name" value="DNA helicase RuvA subunit, C-terminal domain"/>
    <property type="match status" value="1"/>
</dbReference>
<dbReference type="KEGG" id="snw:BBN63_29145"/>
<dbReference type="GO" id="GO:0005737">
    <property type="term" value="C:cytoplasm"/>
    <property type="evidence" value="ECO:0007669"/>
    <property type="project" value="UniProtKB-SubCell"/>
</dbReference>